<evidence type="ECO:0000256" key="1">
    <source>
        <dbReference type="SAM" id="MobiDB-lite"/>
    </source>
</evidence>
<organism evidence="2 3">
    <name type="scientific">Bradyrhizobium uaiense</name>
    <dbReference type="NCBI Taxonomy" id="2594946"/>
    <lineage>
        <taxon>Bacteria</taxon>
        <taxon>Pseudomonadati</taxon>
        <taxon>Pseudomonadota</taxon>
        <taxon>Alphaproteobacteria</taxon>
        <taxon>Hyphomicrobiales</taxon>
        <taxon>Nitrobacteraceae</taxon>
        <taxon>Bradyrhizobium</taxon>
    </lineage>
</organism>
<reference evidence="2 3" key="1">
    <citation type="journal article" date="2020" name="Arch. Microbiol.">
        <title>Bradyrhizobium uaiense sp. nov., a new highly efficient cowpea symbiont.</title>
        <authorList>
            <person name="Cabral Michel D."/>
            <person name="Azarias Guimaraes A."/>
            <person name="Martins da Costa E."/>
            <person name="Soares de Carvalho T."/>
            <person name="Balsanelli E."/>
            <person name="Willems A."/>
            <person name="Maltempi de Souza E."/>
            <person name="de Souza Moreira F.M."/>
        </authorList>
    </citation>
    <scope>NUCLEOTIDE SEQUENCE [LARGE SCALE GENOMIC DNA]</scope>
    <source>
        <strain evidence="2 3">UFLA 03-164</strain>
    </source>
</reference>
<evidence type="ECO:0000313" key="2">
    <source>
        <dbReference type="EMBL" id="NEV03218.1"/>
    </source>
</evidence>
<evidence type="ECO:0000313" key="3">
    <source>
        <dbReference type="Proteomes" id="UP000468531"/>
    </source>
</evidence>
<feature type="non-terminal residue" evidence="2">
    <location>
        <position position="81"/>
    </location>
</feature>
<keyword evidence="3" id="KW-1185">Reference proteome</keyword>
<proteinExistence type="predicted"/>
<sequence length="81" mass="8984">RHPATSAPPGCRQDVTDAECRAPSDESVGTRRRTYPTPRTKGESRRHAMSQVNRNAKINQSPFHSISHYNSPGDVLNDAQL</sequence>
<dbReference type="Proteomes" id="UP000468531">
    <property type="component" value="Unassembled WGS sequence"/>
</dbReference>
<dbReference type="AlphaFoldDB" id="A0A6P1BXF6"/>
<dbReference type="EMBL" id="VKHP01000995">
    <property type="protein sequence ID" value="NEV03218.1"/>
    <property type="molecule type" value="Genomic_DNA"/>
</dbReference>
<name>A0A6P1BXF6_9BRAD</name>
<feature type="compositionally biased region" description="Basic and acidic residues" evidence="1">
    <location>
        <begin position="14"/>
        <end position="24"/>
    </location>
</feature>
<feature type="non-terminal residue" evidence="2">
    <location>
        <position position="1"/>
    </location>
</feature>
<feature type="compositionally biased region" description="Polar residues" evidence="1">
    <location>
        <begin position="50"/>
        <end position="70"/>
    </location>
</feature>
<comment type="caution">
    <text evidence="2">The sequence shown here is derived from an EMBL/GenBank/DDBJ whole genome shotgun (WGS) entry which is preliminary data.</text>
</comment>
<protein>
    <submittedName>
        <fullName evidence="2">Uncharacterized protein</fullName>
    </submittedName>
</protein>
<feature type="region of interest" description="Disordered" evidence="1">
    <location>
        <begin position="1"/>
        <end position="81"/>
    </location>
</feature>
<accession>A0A6P1BXF6</accession>
<gene>
    <name evidence="2" type="ORF">FNJ47_48900</name>
</gene>